<dbReference type="SUPFAM" id="SSF52317">
    <property type="entry name" value="Class I glutamine amidotransferase-like"/>
    <property type="match status" value="1"/>
</dbReference>
<dbReference type="CDD" id="cd03133">
    <property type="entry name" value="GATase1_ES1"/>
    <property type="match status" value="1"/>
</dbReference>
<dbReference type="PANTHER" id="PTHR10224">
    <property type="entry name" value="ES1 PROTEIN HOMOLOG, MITOCHONDRIAL"/>
    <property type="match status" value="1"/>
</dbReference>
<dbReference type="KEGG" id="ahu:A6A40_09280"/>
<dbReference type="Proteomes" id="UP000077405">
    <property type="component" value="Chromosome"/>
</dbReference>
<evidence type="ECO:0000313" key="2">
    <source>
        <dbReference type="Proteomes" id="UP000077405"/>
    </source>
</evidence>
<dbReference type="Gene3D" id="3.40.50.880">
    <property type="match status" value="1"/>
</dbReference>
<dbReference type="AlphaFoldDB" id="A0A168Y7M0"/>
<dbReference type="InterPro" id="IPR026041">
    <property type="entry name" value="ElbB"/>
</dbReference>
<dbReference type="PIRSF" id="PIRSF006320">
    <property type="entry name" value="Elb2"/>
    <property type="match status" value="1"/>
</dbReference>
<dbReference type="InterPro" id="IPR029062">
    <property type="entry name" value="Class_I_gatase-like"/>
</dbReference>
<dbReference type="STRING" id="1226968.A6A40_09280"/>
<sequence>MADKSLRIGVVLSGCGVYDGAEIHEAVCTLLAIARVGAVAVCYAPDITQAHVVNHLTGKETGESRNVLVESARIARGKITALSEFSAGDVDALIFPGGFGAAKNLSDFAFKGADCSVNPQVVAAVAAMRAAGKPIGALCIAPAILAKILGQQGVELTIGNDPGTATALETMGAIHRTTTHGEIVVDPGLKIVTSPCYMLDANLLQIAEGAENTVKALVDLAK</sequence>
<dbReference type="NCBIfam" id="NF008747">
    <property type="entry name" value="PRK11780.1"/>
    <property type="match status" value="1"/>
</dbReference>
<gene>
    <name evidence="1" type="ORF">A6A40_09280</name>
</gene>
<dbReference type="OrthoDB" id="9792284at2"/>
<protein>
    <submittedName>
        <fullName evidence="1">Isoprenoid biosynthesis protein ElbB</fullName>
    </submittedName>
</protein>
<dbReference type="PANTHER" id="PTHR10224:SF12">
    <property type="entry name" value="GLYOXALASE ELBB"/>
    <property type="match status" value="1"/>
</dbReference>
<evidence type="ECO:0000313" key="1">
    <source>
        <dbReference type="EMBL" id="ANC92081.1"/>
    </source>
</evidence>
<dbReference type="EMBL" id="CP015285">
    <property type="protein sequence ID" value="ANC92081.1"/>
    <property type="molecule type" value="Genomic_DNA"/>
</dbReference>
<reference evidence="1 2" key="1">
    <citation type="journal article" date="2013" name="Int. J. Syst. Evol. Microbiol.">
        <title>Azospirillum humicireducens sp. nov., a nitrogen-fixing bacterium isolated from a microbial fuel cell.</title>
        <authorList>
            <person name="Zhou S."/>
            <person name="Han L."/>
            <person name="Wang Y."/>
            <person name="Yang G."/>
            <person name="Zhuang L."/>
            <person name="Hu P."/>
        </authorList>
    </citation>
    <scope>NUCLEOTIDE SEQUENCE [LARGE SCALE GENOMIC DNA]</scope>
    <source>
        <strain evidence="1 2">SgZ-5</strain>
    </source>
</reference>
<keyword evidence="2" id="KW-1185">Reference proteome</keyword>
<proteinExistence type="predicted"/>
<organism evidence="1 2">
    <name type="scientific">Azospirillum humicireducens</name>
    <dbReference type="NCBI Taxonomy" id="1226968"/>
    <lineage>
        <taxon>Bacteria</taxon>
        <taxon>Pseudomonadati</taxon>
        <taxon>Pseudomonadota</taxon>
        <taxon>Alphaproteobacteria</taxon>
        <taxon>Rhodospirillales</taxon>
        <taxon>Azospirillaceae</taxon>
        <taxon>Azospirillum</taxon>
    </lineage>
</organism>
<name>A0A168Y7M0_9PROT</name>
<accession>A0A168Y7M0</accession>
<dbReference type="RefSeq" id="WP_063635147.1">
    <property type="nucleotide sequence ID" value="NZ_CP015285.1"/>
</dbReference>